<keyword evidence="1" id="KW-0378">Hydrolase</keyword>
<protein>
    <submittedName>
        <fullName evidence="1">HNH endonuclease</fullName>
    </submittedName>
</protein>
<keyword evidence="2" id="KW-1185">Reference proteome</keyword>
<keyword evidence="1" id="KW-0255">Endonuclease</keyword>
<dbReference type="GO" id="GO:0004519">
    <property type="term" value="F:endonuclease activity"/>
    <property type="evidence" value="ECO:0007669"/>
    <property type="project" value="UniProtKB-KW"/>
</dbReference>
<dbReference type="Proteomes" id="UP000638560">
    <property type="component" value="Unassembled WGS sequence"/>
</dbReference>
<dbReference type="EMBL" id="JADPUN010000422">
    <property type="protein sequence ID" value="MBF9135296.1"/>
    <property type="molecule type" value="Genomic_DNA"/>
</dbReference>
<proteinExistence type="predicted"/>
<organism evidence="1 2">
    <name type="scientific">Plantactinospora alkalitolerans</name>
    <dbReference type="NCBI Taxonomy" id="2789879"/>
    <lineage>
        <taxon>Bacteria</taxon>
        <taxon>Bacillati</taxon>
        <taxon>Actinomycetota</taxon>
        <taxon>Actinomycetes</taxon>
        <taxon>Micromonosporales</taxon>
        <taxon>Micromonosporaceae</taxon>
        <taxon>Plantactinospora</taxon>
    </lineage>
</organism>
<accession>A0ABS0H9Z3</accession>
<evidence type="ECO:0000313" key="2">
    <source>
        <dbReference type="Proteomes" id="UP000638560"/>
    </source>
</evidence>
<name>A0ABS0H9Z3_9ACTN</name>
<dbReference type="RefSeq" id="WP_196206752.1">
    <property type="nucleotide sequence ID" value="NZ_JADPUN010000422.1"/>
</dbReference>
<gene>
    <name evidence="1" type="ORF">I0C86_41330</name>
</gene>
<comment type="caution">
    <text evidence="1">The sequence shown here is derived from an EMBL/GenBank/DDBJ whole genome shotgun (WGS) entry which is preliminary data.</text>
</comment>
<keyword evidence="1" id="KW-0540">Nuclease</keyword>
<evidence type="ECO:0000313" key="1">
    <source>
        <dbReference type="EMBL" id="MBF9135296.1"/>
    </source>
</evidence>
<sequence>MPTRLGRTPWEGSNRRGRLPDDWAWRCRETFRVHGTICHWCNAPGADEIDHVKRGDDHRLENLRPIHSWRTPQRCHVAKTAIEANAARVPLHRPKGKHPGLM</sequence>
<reference evidence="1 2" key="1">
    <citation type="submission" date="2020-11" db="EMBL/GenBank/DDBJ databases">
        <title>A novel isolate from a Black sea contaminated sediment with potential to produce alkanes: Plantactinospora alkalitolerans sp. nov.</title>
        <authorList>
            <person name="Carro L."/>
            <person name="Veyisoglu A."/>
            <person name="Guven K."/>
            <person name="Schumann P."/>
            <person name="Klenk H.-P."/>
            <person name="Sahin N."/>
        </authorList>
    </citation>
    <scope>NUCLEOTIDE SEQUENCE [LARGE SCALE GENOMIC DNA]</scope>
    <source>
        <strain evidence="1 2">S1510</strain>
    </source>
</reference>